<dbReference type="OrthoDB" id="2163284at2759"/>
<dbReference type="EMBL" id="KL198017">
    <property type="protein sequence ID" value="KDQ20924.1"/>
    <property type="molecule type" value="Genomic_DNA"/>
</dbReference>
<organism evidence="1 2">
    <name type="scientific">Botryobasidium botryosum (strain FD-172 SS1)</name>
    <dbReference type="NCBI Taxonomy" id="930990"/>
    <lineage>
        <taxon>Eukaryota</taxon>
        <taxon>Fungi</taxon>
        <taxon>Dikarya</taxon>
        <taxon>Basidiomycota</taxon>
        <taxon>Agaricomycotina</taxon>
        <taxon>Agaricomycetes</taxon>
        <taxon>Cantharellales</taxon>
        <taxon>Botryobasidiaceae</taxon>
        <taxon>Botryobasidium</taxon>
    </lineage>
</organism>
<protein>
    <submittedName>
        <fullName evidence="1">Uncharacterized protein</fullName>
    </submittedName>
</protein>
<gene>
    <name evidence="1" type="ORF">BOTBODRAFT_26935</name>
</gene>
<dbReference type="Gene3D" id="1.20.5.170">
    <property type="match status" value="1"/>
</dbReference>
<dbReference type="InParanoid" id="A0A067MZ91"/>
<accession>A0A067MZ91</accession>
<dbReference type="AlphaFoldDB" id="A0A067MZ91"/>
<evidence type="ECO:0000313" key="1">
    <source>
        <dbReference type="EMBL" id="KDQ20924.1"/>
    </source>
</evidence>
<proteinExistence type="predicted"/>
<dbReference type="InterPro" id="IPR019357">
    <property type="entry name" value="SCOC"/>
</dbReference>
<sequence length="83" mass="9191">MINPFGDDEIPGWGAPAELPVHDILKEGMKKEALIKDIAAAQEDLRAILGRVQSVQGDVEKLTSGNETLQMYIDNLTKQMARR</sequence>
<keyword evidence="2" id="KW-1185">Reference proteome</keyword>
<evidence type="ECO:0000313" key="2">
    <source>
        <dbReference type="Proteomes" id="UP000027195"/>
    </source>
</evidence>
<dbReference type="Pfam" id="PF10224">
    <property type="entry name" value="DUF2205"/>
    <property type="match status" value="1"/>
</dbReference>
<reference evidence="2" key="1">
    <citation type="journal article" date="2014" name="Proc. Natl. Acad. Sci. U.S.A.">
        <title>Extensive sampling of basidiomycete genomes demonstrates inadequacy of the white-rot/brown-rot paradigm for wood decay fungi.</title>
        <authorList>
            <person name="Riley R."/>
            <person name="Salamov A.A."/>
            <person name="Brown D.W."/>
            <person name="Nagy L.G."/>
            <person name="Floudas D."/>
            <person name="Held B.W."/>
            <person name="Levasseur A."/>
            <person name="Lombard V."/>
            <person name="Morin E."/>
            <person name="Otillar R."/>
            <person name="Lindquist E.A."/>
            <person name="Sun H."/>
            <person name="LaButti K.M."/>
            <person name="Schmutz J."/>
            <person name="Jabbour D."/>
            <person name="Luo H."/>
            <person name="Baker S.E."/>
            <person name="Pisabarro A.G."/>
            <person name="Walton J.D."/>
            <person name="Blanchette R.A."/>
            <person name="Henrissat B."/>
            <person name="Martin F."/>
            <person name="Cullen D."/>
            <person name="Hibbett D.S."/>
            <person name="Grigoriev I.V."/>
        </authorList>
    </citation>
    <scope>NUCLEOTIDE SEQUENCE [LARGE SCALE GENOMIC DNA]</scope>
    <source>
        <strain evidence="2">FD-172 SS1</strain>
    </source>
</reference>
<name>A0A067MZ91_BOTB1</name>
<dbReference type="Proteomes" id="UP000027195">
    <property type="component" value="Unassembled WGS sequence"/>
</dbReference>
<dbReference type="HOGENOM" id="CLU_183929_1_0_1"/>